<keyword evidence="3" id="KW-1185">Reference proteome</keyword>
<dbReference type="Proteomes" id="UP001430990">
    <property type="component" value="Chromosome"/>
</dbReference>
<gene>
    <name evidence="2" type="ORF">BjapCC829_07190</name>
</gene>
<evidence type="ECO:0008006" key="4">
    <source>
        <dbReference type="Google" id="ProtNLM"/>
    </source>
</evidence>
<dbReference type="Gene3D" id="2.40.160.180">
    <property type="entry name" value="Carbohydrate-selective porin OprB"/>
    <property type="match status" value="1"/>
</dbReference>
<dbReference type="PANTHER" id="PTHR37944">
    <property type="entry name" value="PORIN B"/>
    <property type="match status" value="1"/>
</dbReference>
<dbReference type="InterPro" id="IPR052932">
    <property type="entry name" value="OprB_Porin"/>
</dbReference>
<reference evidence="2" key="1">
    <citation type="submission" date="2021-11" db="EMBL/GenBank/DDBJ databases">
        <title>Australian commercial rhizobial inoculants.</title>
        <authorList>
            <person name="Kohlmeier M.G."/>
            <person name="O'Hara G.W."/>
            <person name="Colombi E."/>
            <person name="Ramsay J.P."/>
            <person name="Terpolilli J."/>
        </authorList>
    </citation>
    <scope>NUCLEOTIDE SEQUENCE</scope>
    <source>
        <strain evidence="2">CC829</strain>
    </source>
</reference>
<proteinExistence type="inferred from homology"/>
<accession>A0ABY3QS65</accession>
<protein>
    <recommendedName>
        <fullName evidence="4">Porin</fullName>
    </recommendedName>
</protein>
<dbReference type="PANTHER" id="PTHR37944:SF1">
    <property type="entry name" value="PORIN B"/>
    <property type="match status" value="1"/>
</dbReference>
<evidence type="ECO:0000256" key="1">
    <source>
        <dbReference type="ARBA" id="ARBA00008769"/>
    </source>
</evidence>
<name>A0ABY3QS65_9BRAD</name>
<sequence length="222" mass="24571">MDTAKSRIQSRIDPLAKFENLREKGAAFTAPGPADTIDRDTASVRSELSDLGIGFAGWTLNTLVDNELGHAARSTIANQQYVGQNPTFSTINSMIVTYDLTRFGIPDGQIVVGAEHQYWTWKSAGPDRLGLNAFSYYQTFFDRKIELKVGYLRNQHEFAGAGEKVLGPSSKMLFQAGMSSNWAPTPALFADNFSIRRNPVDLKPALRDIKPDCHHSHSSLSF</sequence>
<evidence type="ECO:0000313" key="3">
    <source>
        <dbReference type="Proteomes" id="UP001430990"/>
    </source>
</evidence>
<evidence type="ECO:0000313" key="2">
    <source>
        <dbReference type="EMBL" id="UFW88344.1"/>
    </source>
</evidence>
<comment type="similarity">
    <text evidence="1">Belongs to the OprB family.</text>
</comment>
<dbReference type="EMBL" id="CP088100">
    <property type="protein sequence ID" value="UFW88344.1"/>
    <property type="molecule type" value="Genomic_DNA"/>
</dbReference>
<dbReference type="RefSeq" id="WP_231144125.1">
    <property type="nucleotide sequence ID" value="NZ_CP088100.1"/>
</dbReference>
<organism evidence="2 3">
    <name type="scientific">Bradyrhizobium barranii</name>
    <dbReference type="NCBI Taxonomy" id="2992140"/>
    <lineage>
        <taxon>Bacteria</taxon>
        <taxon>Pseudomonadati</taxon>
        <taxon>Pseudomonadota</taxon>
        <taxon>Alphaproteobacteria</taxon>
        <taxon>Hyphomicrobiales</taxon>
        <taxon>Nitrobacteraceae</taxon>
        <taxon>Bradyrhizobium</taxon>
    </lineage>
</organism>
<dbReference type="InterPro" id="IPR038673">
    <property type="entry name" value="OprB_sf"/>
</dbReference>